<dbReference type="KEGG" id="vg:9926510"/>
<evidence type="ECO:0000313" key="2">
    <source>
        <dbReference type="Proteomes" id="UP000008731"/>
    </source>
</evidence>
<organism evidence="1 2">
    <name type="scientific">Acinetobacter phage Acj9</name>
    <dbReference type="NCBI Taxonomy" id="760939"/>
    <lineage>
        <taxon>Viruses</taxon>
        <taxon>Duplodnaviria</taxon>
        <taxon>Heunggongvirae</taxon>
        <taxon>Uroviricota</taxon>
        <taxon>Caudoviricetes</taxon>
        <taxon>Pantevenvirales</taxon>
        <taxon>Straboviridae</taxon>
        <taxon>Twarogvirinae</taxon>
        <taxon>Acajnonavirus</taxon>
        <taxon>Acajnonavirus acj9</taxon>
    </lineage>
</organism>
<accession>E5EPL0</accession>
<dbReference type="EMBL" id="HM004124">
    <property type="protein sequence ID" value="ADG59976.1"/>
    <property type="molecule type" value="Genomic_DNA"/>
</dbReference>
<dbReference type="GeneID" id="9926510"/>
<dbReference type="RefSeq" id="YP_004010213.1">
    <property type="nucleotide sequence ID" value="NC_014663.1"/>
</dbReference>
<reference evidence="1 2" key="1">
    <citation type="journal article" date="2010" name="Virol. J.">
        <title>Genomes of the T4-related bacteriophages as windows on microbial genome evolution.</title>
        <authorList>
            <person name="Petrov V.M."/>
            <person name="Ratnayaka S."/>
            <person name="Nolan J.M."/>
            <person name="Miller E.S."/>
            <person name="Karam J.D."/>
        </authorList>
    </citation>
    <scope>NUCLEOTIDE SEQUENCE [LARGE SCALE GENOMIC DNA]</scope>
</reference>
<protein>
    <submittedName>
        <fullName evidence="1">Uncharacterized protein</fullName>
    </submittedName>
</protein>
<name>E5EPL0_9CAUD</name>
<dbReference type="Proteomes" id="UP000008731">
    <property type="component" value="Segment"/>
</dbReference>
<gene>
    <name evidence="1" type="ORF">Acj9p076</name>
</gene>
<sequence length="60" mass="6742">MSDARLAEIRAIELLNAARTMAKMAEELVNEHCANQHLMLEVEQSSGRTSITWYNSSESC</sequence>
<proteinExistence type="predicted"/>
<keyword evidence="2" id="KW-1185">Reference proteome</keyword>
<evidence type="ECO:0000313" key="1">
    <source>
        <dbReference type="EMBL" id="ADG59976.1"/>
    </source>
</evidence>